<dbReference type="InterPro" id="IPR014284">
    <property type="entry name" value="RNA_pol_sigma-70_dom"/>
</dbReference>
<evidence type="ECO:0000256" key="4">
    <source>
        <dbReference type="ARBA" id="ARBA00023163"/>
    </source>
</evidence>
<dbReference type="Gene3D" id="1.10.601.10">
    <property type="entry name" value="RNA Polymerase Primary Sigma Factor"/>
    <property type="match status" value="1"/>
</dbReference>
<dbReference type="EMBL" id="BJMN01000030">
    <property type="protein sequence ID" value="GEB59116.1"/>
    <property type="molecule type" value="Genomic_DNA"/>
</dbReference>
<dbReference type="InterPro" id="IPR013325">
    <property type="entry name" value="RNA_pol_sigma_r2"/>
</dbReference>
<evidence type="ECO:0000256" key="5">
    <source>
        <dbReference type="SAM" id="MobiDB-lite"/>
    </source>
</evidence>
<keyword evidence="2" id="KW-0731">Sigma factor</keyword>
<feature type="region of interest" description="Disordered" evidence="5">
    <location>
        <begin position="136"/>
        <end position="182"/>
    </location>
</feature>
<evidence type="ECO:0000313" key="10">
    <source>
        <dbReference type="Proteomes" id="UP000315226"/>
    </source>
</evidence>
<evidence type="ECO:0000256" key="3">
    <source>
        <dbReference type="ARBA" id="ARBA00023125"/>
    </source>
</evidence>
<dbReference type="RefSeq" id="WP_141298362.1">
    <property type="nucleotide sequence ID" value="NZ_BJMN01000030.1"/>
</dbReference>
<comment type="caution">
    <text evidence="9">The sequence shown here is derived from an EMBL/GenBank/DDBJ whole genome shotgun (WGS) entry which is preliminary data.</text>
</comment>
<evidence type="ECO:0000313" key="9">
    <source>
        <dbReference type="EMBL" id="GEB59116.1"/>
    </source>
</evidence>
<evidence type="ECO:0000256" key="2">
    <source>
        <dbReference type="ARBA" id="ARBA00023082"/>
    </source>
</evidence>
<dbReference type="InterPro" id="IPR013324">
    <property type="entry name" value="RNA_pol_sigma_r3/r4-like"/>
</dbReference>
<feature type="domain" description="RNA polymerase sigma-70 region 4" evidence="8">
    <location>
        <begin position="424"/>
        <end position="475"/>
    </location>
</feature>
<dbReference type="InterPro" id="IPR007627">
    <property type="entry name" value="RNA_pol_sigma70_r2"/>
</dbReference>
<evidence type="ECO:0000259" key="6">
    <source>
        <dbReference type="Pfam" id="PF00140"/>
    </source>
</evidence>
<feature type="compositionally biased region" description="Pro residues" evidence="5">
    <location>
        <begin position="156"/>
        <end position="169"/>
    </location>
</feature>
<dbReference type="OrthoDB" id="4035712at2"/>
<dbReference type="AlphaFoldDB" id="A0A4Y3RMY4"/>
<keyword evidence="3" id="KW-0238">DNA-binding</keyword>
<dbReference type="InterPro" id="IPR007630">
    <property type="entry name" value="RNA_pol_sigma70_r4"/>
</dbReference>
<name>A0A4Y3RMY4_9ACTN</name>
<protein>
    <submittedName>
        <fullName evidence="9">RNA polymerase principal sigma factor HrdB</fullName>
    </submittedName>
</protein>
<evidence type="ECO:0000259" key="7">
    <source>
        <dbReference type="Pfam" id="PF04542"/>
    </source>
</evidence>
<keyword evidence="1" id="KW-0805">Transcription regulation</keyword>
<dbReference type="Proteomes" id="UP000315226">
    <property type="component" value="Unassembled WGS sequence"/>
</dbReference>
<dbReference type="Pfam" id="PF00140">
    <property type="entry name" value="Sigma70_r1_2"/>
    <property type="match status" value="1"/>
</dbReference>
<dbReference type="InterPro" id="IPR036388">
    <property type="entry name" value="WH-like_DNA-bd_sf"/>
</dbReference>
<dbReference type="Pfam" id="PF04545">
    <property type="entry name" value="Sigma70_r4"/>
    <property type="match status" value="1"/>
</dbReference>
<keyword evidence="10" id="KW-1185">Reference proteome</keyword>
<sequence length="579" mass="63230">MTTDIEAGAQALLHEALVAAAGPQRALTPVALRGLLVGVDPAVVAEVVSRVMAEGVALPPAAVAAFGLHGGSGAPATPEPPAIAEPPSHTQGERRVPAEPKPESRRSPHFALELSQDSRLDLSALTVGALGTGVFSAPQPPLRAEKPHETPADPATVPPAQPPPNPRPEPGADAPQEDASPRQAAFDSLKHYRKEIGRFPLLSRQQEAELAQAIEAGLLAREQLDEAGRKIAPKLRRELEQLVRLGELAFTDFAHANLRLVVSMATWYTGRGLDLMDLIQEGNVGMIHAIEKFDHRKGFKFSTYAVQWIRQAIQRAIADQSRTVRLPVYAHDILIALHKAARELGHDAPADALPAVAAHAEVQLDKAAELLSHVRRTLPLEDLTEAIGDDALHEEADPSVHGTHWSESDAYYKNLSPKEVHYILGCLSERERRLITLRHGLDGGPELTLEATGRILGVTRERVRQVESKAMSKLRGRTLEYLHPPVVTPPPLHVEPCTTVSADPPLDLADELHVTRKVHHTGRILVDRQTIDVGVQYRGKTVTVLLEDDWFRVLFEGRPIAASPRRHLPRSRRTYGICD</sequence>
<dbReference type="SUPFAM" id="SSF88659">
    <property type="entry name" value="Sigma3 and sigma4 domains of RNA polymerase sigma factors"/>
    <property type="match status" value="1"/>
</dbReference>
<dbReference type="InterPro" id="IPR009042">
    <property type="entry name" value="RNA_pol_sigma70_r1_2"/>
</dbReference>
<evidence type="ECO:0000259" key="8">
    <source>
        <dbReference type="Pfam" id="PF04545"/>
    </source>
</evidence>
<proteinExistence type="predicted"/>
<dbReference type="NCBIfam" id="TIGR02937">
    <property type="entry name" value="sigma70-ECF"/>
    <property type="match status" value="1"/>
</dbReference>
<dbReference type="CDD" id="cd06171">
    <property type="entry name" value="Sigma70_r4"/>
    <property type="match status" value="1"/>
</dbReference>
<feature type="domain" description="RNA polymerase sigma-70 region 1.2" evidence="6">
    <location>
        <begin position="187"/>
        <end position="218"/>
    </location>
</feature>
<dbReference type="GO" id="GO:0006352">
    <property type="term" value="P:DNA-templated transcription initiation"/>
    <property type="evidence" value="ECO:0007669"/>
    <property type="project" value="InterPro"/>
</dbReference>
<organism evidence="9 10">
    <name type="scientific">Streptomyces gardneri</name>
    <dbReference type="NCBI Taxonomy" id="66892"/>
    <lineage>
        <taxon>Bacteria</taxon>
        <taxon>Bacillati</taxon>
        <taxon>Actinomycetota</taxon>
        <taxon>Actinomycetes</taxon>
        <taxon>Kitasatosporales</taxon>
        <taxon>Streptomycetaceae</taxon>
        <taxon>Streptomyces</taxon>
    </lineage>
</organism>
<reference evidence="9 10" key="1">
    <citation type="submission" date="2019-06" db="EMBL/GenBank/DDBJ databases">
        <title>Whole genome shotgun sequence of Streptomyces gardneri NBRC 12865.</title>
        <authorList>
            <person name="Hosoyama A."/>
            <person name="Uohara A."/>
            <person name="Ohji S."/>
            <person name="Ichikawa N."/>
        </authorList>
    </citation>
    <scope>NUCLEOTIDE SEQUENCE [LARGE SCALE GENOMIC DNA]</scope>
    <source>
        <strain evidence="9 10">NBRC 12865</strain>
    </source>
</reference>
<gene>
    <name evidence="9" type="primary">hrdB_2</name>
    <name evidence="9" type="ORF">SGA01_47210</name>
</gene>
<dbReference type="PANTHER" id="PTHR30603:SF60">
    <property type="entry name" value="RNA POLYMERASE SIGMA FACTOR RPOD"/>
    <property type="match status" value="1"/>
</dbReference>
<feature type="region of interest" description="Disordered" evidence="5">
    <location>
        <begin position="72"/>
        <end position="109"/>
    </location>
</feature>
<feature type="compositionally biased region" description="Basic and acidic residues" evidence="5">
    <location>
        <begin position="91"/>
        <end position="106"/>
    </location>
</feature>
<feature type="domain" description="RNA polymerase sigma-70 region 2" evidence="7">
    <location>
        <begin position="255"/>
        <end position="323"/>
    </location>
</feature>
<accession>A0A4Y3RMY4</accession>
<dbReference type="Pfam" id="PF04542">
    <property type="entry name" value="Sigma70_r2"/>
    <property type="match status" value="1"/>
</dbReference>
<dbReference type="InterPro" id="IPR000943">
    <property type="entry name" value="RNA_pol_sigma70"/>
</dbReference>
<keyword evidence="4" id="KW-0804">Transcription</keyword>
<evidence type="ECO:0000256" key="1">
    <source>
        <dbReference type="ARBA" id="ARBA00023015"/>
    </source>
</evidence>
<dbReference type="GO" id="GO:0003677">
    <property type="term" value="F:DNA binding"/>
    <property type="evidence" value="ECO:0007669"/>
    <property type="project" value="UniProtKB-KW"/>
</dbReference>
<dbReference type="PANTHER" id="PTHR30603">
    <property type="entry name" value="RNA POLYMERASE SIGMA FACTOR RPO"/>
    <property type="match status" value="1"/>
</dbReference>
<dbReference type="GO" id="GO:0016987">
    <property type="term" value="F:sigma factor activity"/>
    <property type="evidence" value="ECO:0007669"/>
    <property type="project" value="UniProtKB-KW"/>
</dbReference>
<dbReference type="Gene3D" id="1.10.10.10">
    <property type="entry name" value="Winged helix-like DNA-binding domain superfamily/Winged helix DNA-binding domain"/>
    <property type="match status" value="1"/>
</dbReference>
<dbReference type="PRINTS" id="PR00046">
    <property type="entry name" value="SIGMA70FCT"/>
</dbReference>
<dbReference type="InterPro" id="IPR050239">
    <property type="entry name" value="Sigma-70_RNA_pol_init_factors"/>
</dbReference>
<dbReference type="SUPFAM" id="SSF88946">
    <property type="entry name" value="Sigma2 domain of RNA polymerase sigma factors"/>
    <property type="match status" value="1"/>
</dbReference>